<organism evidence="8">
    <name type="scientific">Menopon gallinae</name>
    <name type="common">poultry shaft louse</name>
    <dbReference type="NCBI Taxonomy" id="328185"/>
    <lineage>
        <taxon>Eukaryota</taxon>
        <taxon>Metazoa</taxon>
        <taxon>Ecdysozoa</taxon>
        <taxon>Arthropoda</taxon>
        <taxon>Hexapoda</taxon>
        <taxon>Insecta</taxon>
        <taxon>Pterygota</taxon>
        <taxon>Neoptera</taxon>
        <taxon>Paraneoptera</taxon>
        <taxon>Psocodea</taxon>
        <taxon>Troctomorpha</taxon>
        <taxon>Phthiraptera</taxon>
        <taxon>Amblycera</taxon>
        <taxon>Menoponidae</taxon>
        <taxon>Menopon</taxon>
    </lineage>
</organism>
<dbReference type="InterPro" id="IPR012251">
    <property type="entry name" value="GlcNAc_6-SO4ase"/>
</dbReference>
<protein>
    <recommendedName>
        <fullName evidence="7">Sulfatase N-terminal domain-containing protein</fullName>
    </recommendedName>
</protein>
<sequence>MLIVSGIQPNFIVILTDDQDTVLGGLSPMNKTKSLIAEQGVTFENAYATTPLCCPSRSSILTGGCSGRIWKERFECRTFGALLHAAGYRTFYAGKYMNQYGHKNAGGTRHIPEGWDWWVGLVGNSAYYNYTLSVNGTEDIRGDNEQDYLTDLLWLYSEEFLRSTEEPFLMVISTPAPHEPFTPARRHKGAFSKLKAPRTPNFNKSPGASKHWLVRQPPNVLTSDIIKEIDKAFRDRWETLLSVDEMVDGIIRLLKQLDALDNTYIIFTSDNGFHLGQFALPWDKRQPYETDIKIPLMMMGPEIPRNKVVSQPVLNIDIAPTILDIARVRPAHPMDGKSFFSAVNSAPKAITARSFLVEYFGEGEESKCGDCTRDPDVKLCSKKLACKCLDSRNNTYSCIRQLGMERNEIYCWFHDNEQFRELYNLQEDPHQMDNIAMGSWEWRTKLYDDLLTCCKSKAALGENVEKCFKE</sequence>
<dbReference type="GO" id="GO:0030203">
    <property type="term" value="P:glycosaminoglycan metabolic process"/>
    <property type="evidence" value="ECO:0007669"/>
    <property type="project" value="InterPro"/>
</dbReference>
<evidence type="ECO:0000313" key="8">
    <source>
        <dbReference type="EMBL" id="KAL0269306.1"/>
    </source>
</evidence>
<feature type="modified residue" description="3-oxoalanine (Cys)" evidence="6">
    <location>
        <position position="53"/>
    </location>
</feature>
<dbReference type="InterPro" id="IPR024607">
    <property type="entry name" value="Sulfatase_CS"/>
</dbReference>
<comment type="similarity">
    <text evidence="2">Belongs to the sulfatase family.</text>
</comment>
<dbReference type="PIRSF" id="PIRSF036666">
    <property type="entry name" value="G6S"/>
    <property type="match status" value="1"/>
</dbReference>
<dbReference type="GO" id="GO:0005539">
    <property type="term" value="F:glycosaminoglycan binding"/>
    <property type="evidence" value="ECO:0007669"/>
    <property type="project" value="TreeGrafter"/>
</dbReference>
<comment type="PTM">
    <text evidence="6">The conversion to 3-oxoalanine (also known as C-formylglycine, FGly), of a serine or cysteine residue in prokaryotes and of a cysteine residue in eukaryotes, is critical for catalytic activity.</text>
</comment>
<dbReference type="GO" id="GO:0008449">
    <property type="term" value="F:N-acetylglucosamine-6-sulfatase activity"/>
    <property type="evidence" value="ECO:0007669"/>
    <property type="project" value="InterPro"/>
</dbReference>
<keyword evidence="4" id="KW-0378">Hydrolase</keyword>
<dbReference type="PANTHER" id="PTHR43108">
    <property type="entry name" value="N-ACETYLGLUCOSAMINE-6-SULFATASE FAMILY MEMBER"/>
    <property type="match status" value="1"/>
</dbReference>
<evidence type="ECO:0000256" key="6">
    <source>
        <dbReference type="PIRSR" id="PIRSR036666-50"/>
    </source>
</evidence>
<evidence type="ECO:0000256" key="4">
    <source>
        <dbReference type="ARBA" id="ARBA00022801"/>
    </source>
</evidence>
<dbReference type="AlphaFoldDB" id="A0AAW2HIE4"/>
<accession>A0AAW2HIE4</accession>
<evidence type="ECO:0000256" key="3">
    <source>
        <dbReference type="ARBA" id="ARBA00022729"/>
    </source>
</evidence>
<dbReference type="CDD" id="cd16147">
    <property type="entry name" value="G6S"/>
    <property type="match status" value="1"/>
</dbReference>
<evidence type="ECO:0000256" key="1">
    <source>
        <dbReference type="ARBA" id="ARBA00001913"/>
    </source>
</evidence>
<dbReference type="Pfam" id="PF00884">
    <property type="entry name" value="Sulfatase"/>
    <property type="match status" value="1"/>
</dbReference>
<evidence type="ECO:0000259" key="7">
    <source>
        <dbReference type="Pfam" id="PF00884"/>
    </source>
</evidence>
<comment type="cofactor">
    <cofactor evidence="1">
        <name>Ca(2+)</name>
        <dbReference type="ChEBI" id="CHEBI:29108"/>
    </cofactor>
</comment>
<dbReference type="SUPFAM" id="SSF53649">
    <property type="entry name" value="Alkaline phosphatase-like"/>
    <property type="match status" value="1"/>
</dbReference>
<comment type="caution">
    <text evidence="8">The sequence shown here is derived from an EMBL/GenBank/DDBJ whole genome shotgun (WGS) entry which is preliminary data.</text>
</comment>
<evidence type="ECO:0000256" key="2">
    <source>
        <dbReference type="ARBA" id="ARBA00008779"/>
    </source>
</evidence>
<reference evidence="8" key="1">
    <citation type="journal article" date="2024" name="Gigascience">
        <title>Chromosome-level genome of the poultry shaft louse Menopon gallinae provides insight into the host-switching and adaptive evolution of parasitic lice.</title>
        <authorList>
            <person name="Xu Y."/>
            <person name="Ma L."/>
            <person name="Liu S."/>
            <person name="Liang Y."/>
            <person name="Liu Q."/>
            <person name="He Z."/>
            <person name="Tian L."/>
            <person name="Duan Y."/>
            <person name="Cai W."/>
            <person name="Li H."/>
            <person name="Song F."/>
        </authorList>
    </citation>
    <scope>NUCLEOTIDE SEQUENCE</scope>
    <source>
        <strain evidence="8">Cailab_2023a</strain>
    </source>
</reference>
<feature type="domain" description="Sulfatase N-terminal" evidence="7">
    <location>
        <begin position="9"/>
        <end position="326"/>
    </location>
</feature>
<dbReference type="EMBL" id="JARGDH010000004">
    <property type="protein sequence ID" value="KAL0269306.1"/>
    <property type="molecule type" value="Genomic_DNA"/>
</dbReference>
<gene>
    <name evidence="8" type="ORF">PYX00_007088</name>
</gene>
<dbReference type="PANTHER" id="PTHR43108:SF8">
    <property type="entry name" value="SD21168P"/>
    <property type="match status" value="1"/>
</dbReference>
<dbReference type="InterPro" id="IPR017850">
    <property type="entry name" value="Alkaline_phosphatase_core_sf"/>
</dbReference>
<evidence type="ECO:0000256" key="5">
    <source>
        <dbReference type="ARBA" id="ARBA00023180"/>
    </source>
</evidence>
<keyword evidence="3" id="KW-0732">Signal</keyword>
<name>A0AAW2HIE4_9NEOP</name>
<dbReference type="PROSITE" id="PS00523">
    <property type="entry name" value="SULFATASE_1"/>
    <property type="match status" value="1"/>
</dbReference>
<keyword evidence="5" id="KW-0325">Glycoprotein</keyword>
<dbReference type="InterPro" id="IPR000917">
    <property type="entry name" value="Sulfatase_N"/>
</dbReference>
<proteinExistence type="inferred from homology"/>
<dbReference type="Gene3D" id="3.40.720.10">
    <property type="entry name" value="Alkaline Phosphatase, subunit A"/>
    <property type="match status" value="1"/>
</dbReference>